<dbReference type="AlphaFoldDB" id="A0A1R1SBC6"/>
<dbReference type="InterPro" id="IPR006059">
    <property type="entry name" value="SBP"/>
</dbReference>
<dbReference type="EMBL" id="ASQP01000396">
    <property type="protein sequence ID" value="OMI35478.1"/>
    <property type="molecule type" value="Genomic_DNA"/>
</dbReference>
<dbReference type="PANTHER" id="PTHR43649:SF12">
    <property type="entry name" value="DIACETYLCHITOBIOSE BINDING PROTEIN DASA"/>
    <property type="match status" value="1"/>
</dbReference>
<accession>A0A1R1SBC6</accession>
<name>A0A1R1SBC6_9ACTN</name>
<sequence length="458" mass="47972">MVSRNRTRRITALFVCLGVAGLLAGCMPGTTAADSDNSAGKGPVATDPATMGKVTLNVVDAFSGGVDNAWMASVVKAFEKKYPNITIKRTPMAWGDAMAALPLKLKSANPPDIVPANNGWQSMGTLVRGGLLLNLDNYAHAYGWKKSFPQSILNQHMFSTDGKQMGTGSLFGTPVARASLIEVYYNRSLLKKIGAKVPTTYAEFQADLAKAKSAGITPVALGNSNQGGITEPLFSLMNAFGPQSKITEFTYSQGDVKIADTGFPKAVSTLKQWSDRGYLTTGYAGVDSADAAQSFANGKGLFHFDYSGSLPLKPGQSKDFGSFILPRADGGKPVATGSSAANFSISSKSKHADAAAAFLDFMAGEQAAELAVENGTMPLLHPDVKAPAGDPLLSDDVAITRSISANGTSVPYLDWTTPTLLNTINTTMQSLLAGKSTEKAVVTAADQDVSAFAKTLGK</sequence>
<reference evidence="2 3" key="1">
    <citation type="submission" date="2013-05" db="EMBL/GenBank/DDBJ databases">
        <title>Genome sequence of Streptomyces sparsogenes DSM 40356.</title>
        <authorList>
            <person name="Coyne S."/>
            <person name="Seebeck F.P."/>
        </authorList>
    </citation>
    <scope>NUCLEOTIDE SEQUENCE [LARGE SCALE GENOMIC DNA]</scope>
    <source>
        <strain evidence="2 3">DSM 40356</strain>
    </source>
</reference>
<dbReference type="Proteomes" id="UP000186168">
    <property type="component" value="Unassembled WGS sequence"/>
</dbReference>
<feature type="chain" id="PRO_5010181534" evidence="1">
    <location>
        <begin position="33"/>
        <end position="458"/>
    </location>
</feature>
<dbReference type="InterPro" id="IPR050490">
    <property type="entry name" value="Bact_solute-bd_prot1"/>
</dbReference>
<evidence type="ECO:0000256" key="1">
    <source>
        <dbReference type="SAM" id="SignalP"/>
    </source>
</evidence>
<gene>
    <name evidence="2" type="ORF">SPAR_31131</name>
</gene>
<dbReference type="Gene3D" id="3.40.190.10">
    <property type="entry name" value="Periplasmic binding protein-like II"/>
    <property type="match status" value="2"/>
</dbReference>
<keyword evidence="3" id="KW-1185">Reference proteome</keyword>
<organism evidence="2 3">
    <name type="scientific">Streptomyces sparsogenes DSM 40356</name>
    <dbReference type="NCBI Taxonomy" id="1331668"/>
    <lineage>
        <taxon>Bacteria</taxon>
        <taxon>Bacillati</taxon>
        <taxon>Actinomycetota</taxon>
        <taxon>Actinomycetes</taxon>
        <taxon>Kitasatosporales</taxon>
        <taxon>Streptomycetaceae</taxon>
        <taxon>Streptomyces</taxon>
    </lineage>
</organism>
<keyword evidence="1" id="KW-0732">Signal</keyword>
<dbReference type="PROSITE" id="PS51257">
    <property type="entry name" value="PROKAR_LIPOPROTEIN"/>
    <property type="match status" value="1"/>
</dbReference>
<dbReference type="Pfam" id="PF01547">
    <property type="entry name" value="SBP_bac_1"/>
    <property type="match status" value="1"/>
</dbReference>
<feature type="signal peptide" evidence="1">
    <location>
        <begin position="1"/>
        <end position="32"/>
    </location>
</feature>
<proteinExistence type="predicted"/>
<dbReference type="SUPFAM" id="SSF53850">
    <property type="entry name" value="Periplasmic binding protein-like II"/>
    <property type="match status" value="1"/>
</dbReference>
<comment type="caution">
    <text evidence="2">The sequence shown here is derived from an EMBL/GenBank/DDBJ whole genome shotgun (WGS) entry which is preliminary data.</text>
</comment>
<evidence type="ECO:0000313" key="2">
    <source>
        <dbReference type="EMBL" id="OMI35478.1"/>
    </source>
</evidence>
<evidence type="ECO:0000313" key="3">
    <source>
        <dbReference type="Proteomes" id="UP000186168"/>
    </source>
</evidence>
<protein>
    <submittedName>
        <fullName evidence="2">Sugar ABC transporter, substrate-binding protein, putative</fullName>
    </submittedName>
</protein>
<dbReference type="PANTHER" id="PTHR43649">
    <property type="entry name" value="ARABINOSE-BINDING PROTEIN-RELATED"/>
    <property type="match status" value="1"/>
</dbReference>